<sequence length="265" mass="30438">MNALWQGDVSYGPYLKLNGRKVQAFLFAFIDDCSRLIPFAQFCLSGKYDSLKIVFKEAILRRGIPRMVYVENGKIYHSDQFHVVCASLGIALIHTRPYDAQAKGKIERFFLTVKQRFYSRLEPDSLSSLESLNRAFWEWLETDYHRSVHTALGMSPLDKFLSQASQVRMVEDPASLEQLFLQRERRTVKHDGTISLNKRLFEVPPQFIGQKIEVRFDPENPGRVFVFAGGVRVAEAKPVNLADNARVKRDRSLSFARMLDEEGKG</sequence>
<evidence type="ECO:0000313" key="3">
    <source>
        <dbReference type="Proteomes" id="UP000000467"/>
    </source>
</evidence>
<proteinExistence type="predicted"/>
<protein>
    <submittedName>
        <fullName evidence="2">Mu transposase, core domain family</fullName>
    </submittedName>
</protein>
<dbReference type="eggNOG" id="COG2801">
    <property type="taxonomic scope" value="Bacteria"/>
</dbReference>
<dbReference type="Proteomes" id="UP000000467">
    <property type="component" value="Chromosome"/>
</dbReference>
<feature type="domain" description="Integrase catalytic" evidence="1">
    <location>
        <begin position="1"/>
        <end position="164"/>
    </location>
</feature>
<organism evidence="2 3">
    <name type="scientific">Thermacetogenium phaeum (strain ATCC BAA-254 / DSM 26808 / PB)</name>
    <dbReference type="NCBI Taxonomy" id="1089553"/>
    <lineage>
        <taxon>Bacteria</taxon>
        <taxon>Bacillati</taxon>
        <taxon>Bacillota</taxon>
        <taxon>Clostridia</taxon>
        <taxon>Thermoanaerobacterales</taxon>
        <taxon>Thermoanaerobacteraceae</taxon>
        <taxon>Thermacetogenium</taxon>
    </lineage>
</organism>
<dbReference type="PANTHER" id="PTHR35004:SF6">
    <property type="entry name" value="TRANSPOSASE"/>
    <property type="match status" value="1"/>
</dbReference>
<dbReference type="GO" id="GO:0003676">
    <property type="term" value="F:nucleic acid binding"/>
    <property type="evidence" value="ECO:0007669"/>
    <property type="project" value="InterPro"/>
</dbReference>
<dbReference type="Pfam" id="PF00665">
    <property type="entry name" value="rve"/>
    <property type="match status" value="1"/>
</dbReference>
<dbReference type="InterPro" id="IPR036397">
    <property type="entry name" value="RNaseH_sf"/>
</dbReference>
<evidence type="ECO:0000313" key="2">
    <source>
        <dbReference type="EMBL" id="AFV11625.1"/>
    </source>
</evidence>
<accession>K4LI35</accession>
<dbReference type="InterPro" id="IPR015378">
    <property type="entry name" value="Transposase-like_Mu_C"/>
</dbReference>
<dbReference type="AlphaFoldDB" id="K4LI35"/>
<dbReference type="Pfam" id="PF09299">
    <property type="entry name" value="Mu-transpos_C"/>
    <property type="match status" value="1"/>
</dbReference>
<keyword evidence="3" id="KW-1185">Reference proteome</keyword>
<dbReference type="GO" id="GO:0015074">
    <property type="term" value="P:DNA integration"/>
    <property type="evidence" value="ECO:0007669"/>
    <property type="project" value="InterPro"/>
</dbReference>
<dbReference type="PANTHER" id="PTHR35004">
    <property type="entry name" value="TRANSPOSASE RV3428C-RELATED"/>
    <property type="match status" value="1"/>
</dbReference>
<name>K4LI35_THEPS</name>
<dbReference type="SUPFAM" id="SSF53098">
    <property type="entry name" value="Ribonuclease H-like"/>
    <property type="match status" value="1"/>
</dbReference>
<dbReference type="HOGENOM" id="CLU_105817_0_0_9"/>
<dbReference type="InterPro" id="IPR001584">
    <property type="entry name" value="Integrase_cat-core"/>
</dbReference>
<dbReference type="EMBL" id="CP003732">
    <property type="protein sequence ID" value="AFV11625.1"/>
    <property type="molecule type" value="Genomic_DNA"/>
</dbReference>
<dbReference type="PROSITE" id="PS50994">
    <property type="entry name" value="INTEGRASE"/>
    <property type="match status" value="1"/>
</dbReference>
<reference evidence="2 3" key="1">
    <citation type="journal article" date="2012" name="BMC Genomics">
        <title>Genome-guided analysis of physiological and morphological traits of the fermentative acetate oxidizer Thermacetogenium phaeum.</title>
        <authorList>
            <person name="Oehler D."/>
            <person name="Poehlein A."/>
            <person name="Leimbach A."/>
            <person name="Muller N."/>
            <person name="Daniel R."/>
            <person name="Gottschalk G."/>
            <person name="Schink B."/>
        </authorList>
    </citation>
    <scope>NUCLEOTIDE SEQUENCE [LARGE SCALE GENOMIC DNA]</scope>
    <source>
        <strain evidence="3">ATCC BAA-254 / DSM 26808 / PB</strain>
    </source>
</reference>
<dbReference type="KEGG" id="tpz:Tph_c14160"/>
<dbReference type="InterPro" id="IPR012337">
    <property type="entry name" value="RNaseH-like_sf"/>
</dbReference>
<evidence type="ECO:0000259" key="1">
    <source>
        <dbReference type="PROSITE" id="PS50994"/>
    </source>
</evidence>
<dbReference type="Gene3D" id="3.30.420.10">
    <property type="entry name" value="Ribonuclease H-like superfamily/Ribonuclease H"/>
    <property type="match status" value="1"/>
</dbReference>
<gene>
    <name evidence="2" type="ordered locus">Tph_c14160</name>
</gene>